<sequence>MNRKHIAALFVALSPMVAQASTVRTEVAKDLDEARQEVRTEMAQERAKLDSENLSLDGLHFGKDGKDEATKSRPPLKGEITPRGDLLIDGKPVALAAGQRRQLQDYRAQVIDIARTGIDAGEQAAMLAIDATDVSLFRLIVGGLTGSLERRVEATVQREIQPLVLQICHRLPQLRDSQQALAVSVPEFRPYATLDADDVENCERDIRKDLVAR</sequence>
<gene>
    <name evidence="3" type="ORF">J2X04_001113</name>
</gene>
<name>A0ABU1VMQ7_9GAMM</name>
<feature type="compositionally biased region" description="Basic and acidic residues" evidence="1">
    <location>
        <begin position="60"/>
        <end position="71"/>
    </location>
</feature>
<protein>
    <submittedName>
        <fullName evidence="3">Uncharacterized protein</fullName>
    </submittedName>
</protein>
<organism evidence="3 4">
    <name type="scientific">Agrilutibacter niabensis</name>
    <dbReference type="NCBI Taxonomy" id="380628"/>
    <lineage>
        <taxon>Bacteria</taxon>
        <taxon>Pseudomonadati</taxon>
        <taxon>Pseudomonadota</taxon>
        <taxon>Gammaproteobacteria</taxon>
        <taxon>Lysobacterales</taxon>
        <taxon>Lysobacteraceae</taxon>
        <taxon>Agrilutibacter</taxon>
    </lineage>
</organism>
<dbReference type="RefSeq" id="WP_310052845.1">
    <property type="nucleotide sequence ID" value="NZ_JAVDVW010000001.1"/>
</dbReference>
<evidence type="ECO:0000256" key="1">
    <source>
        <dbReference type="SAM" id="MobiDB-lite"/>
    </source>
</evidence>
<feature type="chain" id="PRO_5047297341" evidence="2">
    <location>
        <begin position="21"/>
        <end position="213"/>
    </location>
</feature>
<evidence type="ECO:0000313" key="4">
    <source>
        <dbReference type="Proteomes" id="UP001267878"/>
    </source>
</evidence>
<comment type="caution">
    <text evidence="3">The sequence shown here is derived from an EMBL/GenBank/DDBJ whole genome shotgun (WGS) entry which is preliminary data.</text>
</comment>
<keyword evidence="2" id="KW-0732">Signal</keyword>
<feature type="signal peptide" evidence="2">
    <location>
        <begin position="1"/>
        <end position="20"/>
    </location>
</feature>
<dbReference type="Proteomes" id="UP001267878">
    <property type="component" value="Unassembled WGS sequence"/>
</dbReference>
<accession>A0ABU1VMQ7</accession>
<evidence type="ECO:0000313" key="3">
    <source>
        <dbReference type="EMBL" id="MDR7098766.1"/>
    </source>
</evidence>
<dbReference type="EMBL" id="JAVDVW010000001">
    <property type="protein sequence ID" value="MDR7098766.1"/>
    <property type="molecule type" value="Genomic_DNA"/>
</dbReference>
<keyword evidence="4" id="KW-1185">Reference proteome</keyword>
<reference evidence="3 4" key="1">
    <citation type="submission" date="2023-07" db="EMBL/GenBank/DDBJ databases">
        <title>Sorghum-associated microbial communities from plants grown in Nebraska, USA.</title>
        <authorList>
            <person name="Schachtman D."/>
        </authorList>
    </citation>
    <scope>NUCLEOTIDE SEQUENCE [LARGE SCALE GENOMIC DNA]</scope>
    <source>
        <strain evidence="3 4">BE187</strain>
    </source>
</reference>
<evidence type="ECO:0000256" key="2">
    <source>
        <dbReference type="SAM" id="SignalP"/>
    </source>
</evidence>
<proteinExistence type="predicted"/>
<feature type="region of interest" description="Disordered" evidence="1">
    <location>
        <begin position="57"/>
        <end position="84"/>
    </location>
</feature>